<dbReference type="SUPFAM" id="SSF88659">
    <property type="entry name" value="Sigma3 and sigma4 domains of RNA polymerase sigma factors"/>
    <property type="match status" value="1"/>
</dbReference>
<dbReference type="InterPro" id="IPR013325">
    <property type="entry name" value="RNA_pol_sigma_r2"/>
</dbReference>
<dbReference type="PANTHER" id="PTHR30173">
    <property type="entry name" value="SIGMA 19 FACTOR"/>
    <property type="match status" value="1"/>
</dbReference>
<dbReference type="Pfam" id="PF08281">
    <property type="entry name" value="Sigma70_r4_2"/>
    <property type="match status" value="1"/>
</dbReference>
<evidence type="ECO:0000259" key="7">
    <source>
        <dbReference type="Pfam" id="PF08281"/>
    </source>
</evidence>
<evidence type="ECO:0000256" key="5">
    <source>
        <dbReference type="ARBA" id="ARBA00023163"/>
    </source>
</evidence>
<dbReference type="Proteomes" id="UP001163203">
    <property type="component" value="Chromosome"/>
</dbReference>
<dbReference type="NCBIfam" id="TIGR02937">
    <property type="entry name" value="sigma70-ECF"/>
    <property type="match status" value="1"/>
</dbReference>
<dbReference type="Pfam" id="PF04542">
    <property type="entry name" value="Sigma70_r2"/>
    <property type="match status" value="1"/>
</dbReference>
<sequence>MAGQEFLAERFEEQRARSRAVAYRMLGSFAEADDAVQEAWIKLSRADVGGVENLDAWLTTVVSRVCLDFLRSRKSRQEESLEARLPDPIVVEDGDSSLDPEHQVLANDAVGLALMVVLDTLNPAERLTFVLHDLFAVPFDAIASILDRSLAATKMMASRARRRVQSSAKPPQEDLPRQREVVSAFRVASRGGGFEALLALLDPDVVLRADTSEGLRTLRGAANVASQAQLFGRSAPVARPVLVNGSPGLVSIVDGKVLSVLAFTVSGGRITEIHVFADPARLAALGLAA</sequence>
<dbReference type="Gene3D" id="1.10.10.10">
    <property type="entry name" value="Winged helix-like DNA-binding domain superfamily/Winged helix DNA-binding domain"/>
    <property type="match status" value="1"/>
</dbReference>
<feature type="domain" description="RNA polymerase sigma factor 70 region 4 type 2" evidence="7">
    <location>
        <begin position="113"/>
        <end position="163"/>
    </location>
</feature>
<proteinExistence type="inferred from homology"/>
<dbReference type="InterPro" id="IPR036388">
    <property type="entry name" value="WH-like_DNA-bd_sf"/>
</dbReference>
<dbReference type="Gene3D" id="1.10.1740.10">
    <property type="match status" value="1"/>
</dbReference>
<evidence type="ECO:0000313" key="9">
    <source>
        <dbReference type="Proteomes" id="UP001163203"/>
    </source>
</evidence>
<dbReference type="InterPro" id="IPR052704">
    <property type="entry name" value="ECF_Sigma-70_Domain"/>
</dbReference>
<dbReference type="InterPro" id="IPR032710">
    <property type="entry name" value="NTF2-like_dom_sf"/>
</dbReference>
<keyword evidence="4" id="KW-0731">Sigma factor</keyword>
<dbReference type="InterPro" id="IPR013324">
    <property type="entry name" value="RNA_pol_sigma_r3/r4-like"/>
</dbReference>
<evidence type="ECO:0000256" key="3">
    <source>
        <dbReference type="ARBA" id="ARBA00023015"/>
    </source>
</evidence>
<comment type="similarity">
    <text evidence="1">Belongs to the sigma-70 factor family. ECF subfamily.</text>
</comment>
<dbReference type="SUPFAM" id="SSF88946">
    <property type="entry name" value="Sigma2 domain of RNA polymerase sigma factors"/>
    <property type="match status" value="1"/>
</dbReference>
<dbReference type="InterPro" id="IPR007627">
    <property type="entry name" value="RNA_pol_sigma70_r2"/>
</dbReference>
<dbReference type="RefSeq" id="WP_268756947.1">
    <property type="nucleotide sequence ID" value="NZ_CP113836.1"/>
</dbReference>
<dbReference type="SUPFAM" id="SSF54427">
    <property type="entry name" value="NTF2-like"/>
    <property type="match status" value="1"/>
</dbReference>
<accession>A0ABY7B6L1</accession>
<comment type="subunit">
    <text evidence="2">Interacts transiently with the RNA polymerase catalytic core formed by RpoA, RpoB, RpoC and RpoZ (2 alpha, 1 beta, 1 beta' and 1 omega subunit) to form the RNA polymerase holoenzyme that can initiate transcription.</text>
</comment>
<reference evidence="8" key="1">
    <citation type="submission" date="2022-11" db="EMBL/GenBank/DDBJ databases">
        <authorList>
            <person name="Mo P."/>
        </authorList>
    </citation>
    <scope>NUCLEOTIDE SEQUENCE</scope>
    <source>
        <strain evidence="8">HUAS 11-8</strain>
    </source>
</reference>
<dbReference type="PANTHER" id="PTHR30173:SF43">
    <property type="entry name" value="ECF RNA POLYMERASE SIGMA FACTOR SIGI-RELATED"/>
    <property type="match status" value="1"/>
</dbReference>
<evidence type="ECO:0000256" key="1">
    <source>
        <dbReference type="ARBA" id="ARBA00010641"/>
    </source>
</evidence>
<evidence type="ECO:0000256" key="4">
    <source>
        <dbReference type="ARBA" id="ARBA00023082"/>
    </source>
</evidence>
<keyword evidence="9" id="KW-1185">Reference proteome</keyword>
<keyword evidence="3" id="KW-0805">Transcription regulation</keyword>
<evidence type="ECO:0000313" key="8">
    <source>
        <dbReference type="EMBL" id="WAL66823.1"/>
    </source>
</evidence>
<organism evidence="8 9">
    <name type="scientific">Amycolatopsis cynarae</name>
    <dbReference type="NCBI Taxonomy" id="2995223"/>
    <lineage>
        <taxon>Bacteria</taxon>
        <taxon>Bacillati</taxon>
        <taxon>Actinomycetota</taxon>
        <taxon>Actinomycetes</taxon>
        <taxon>Pseudonocardiales</taxon>
        <taxon>Pseudonocardiaceae</taxon>
        <taxon>Amycolatopsis</taxon>
    </lineage>
</organism>
<keyword evidence="5" id="KW-0804">Transcription</keyword>
<protein>
    <submittedName>
        <fullName evidence="8">Sigma-70 family RNA polymerase sigma factor</fullName>
    </submittedName>
</protein>
<evidence type="ECO:0000256" key="2">
    <source>
        <dbReference type="ARBA" id="ARBA00011344"/>
    </source>
</evidence>
<dbReference type="InterPro" id="IPR013249">
    <property type="entry name" value="RNA_pol_sigma70_r4_t2"/>
</dbReference>
<dbReference type="Gene3D" id="3.10.450.50">
    <property type="match status" value="1"/>
</dbReference>
<evidence type="ECO:0000259" key="6">
    <source>
        <dbReference type="Pfam" id="PF04542"/>
    </source>
</evidence>
<dbReference type="EMBL" id="CP113836">
    <property type="protein sequence ID" value="WAL66823.1"/>
    <property type="molecule type" value="Genomic_DNA"/>
</dbReference>
<dbReference type="InterPro" id="IPR014284">
    <property type="entry name" value="RNA_pol_sigma-70_dom"/>
</dbReference>
<feature type="domain" description="RNA polymerase sigma-70 region 2" evidence="6">
    <location>
        <begin position="17"/>
        <end position="75"/>
    </location>
</feature>
<name>A0ABY7B6L1_9PSEU</name>
<gene>
    <name evidence="8" type="ORF">ORV05_03150</name>
</gene>